<dbReference type="Gene3D" id="3.40.50.1980">
    <property type="entry name" value="Nitrogenase molybdenum iron protein domain"/>
    <property type="match status" value="2"/>
</dbReference>
<reference evidence="3 4" key="1">
    <citation type="journal article" date="2015" name="MBio">
        <title>Genome-Resolved Metagenomic Analysis Reveals Roles for Candidate Phyla and Other Microbial Community Members in Biogeochemical Transformations in Oil Reservoirs.</title>
        <authorList>
            <person name="Hu P."/>
            <person name="Tom L."/>
            <person name="Singh A."/>
            <person name="Thomas B.C."/>
            <person name="Baker B.J."/>
            <person name="Piceno Y.M."/>
            <person name="Andersen G.L."/>
            <person name="Banfield J.F."/>
        </authorList>
    </citation>
    <scope>NUCLEOTIDE SEQUENCE [LARGE SCALE GENOMIC DNA]</scope>
    <source>
        <strain evidence="3">57_489</strain>
    </source>
</reference>
<accession>A0A117LF15</accession>
<dbReference type="AlphaFoldDB" id="A0A117LF15"/>
<gene>
    <name evidence="3" type="ORF">XD72_2015</name>
</gene>
<organism evidence="3 4">
    <name type="scientific">Methanothrix harundinacea</name>
    <dbReference type="NCBI Taxonomy" id="301375"/>
    <lineage>
        <taxon>Archaea</taxon>
        <taxon>Methanobacteriati</taxon>
        <taxon>Methanobacteriota</taxon>
        <taxon>Stenosarchaea group</taxon>
        <taxon>Methanomicrobia</taxon>
        <taxon>Methanotrichales</taxon>
        <taxon>Methanotrichaceae</taxon>
        <taxon>Methanothrix</taxon>
    </lineage>
</organism>
<dbReference type="InterPro" id="IPR050902">
    <property type="entry name" value="ABC_Transporter_SBP"/>
</dbReference>
<feature type="domain" description="Fe/B12 periplasmic-binding" evidence="2">
    <location>
        <begin position="92"/>
        <end position="393"/>
    </location>
</feature>
<name>A0A117LF15_9EURY</name>
<dbReference type="SUPFAM" id="SSF53807">
    <property type="entry name" value="Helical backbone' metal receptor"/>
    <property type="match status" value="1"/>
</dbReference>
<dbReference type="InterPro" id="IPR002491">
    <property type="entry name" value="ABC_transptr_periplasmic_BD"/>
</dbReference>
<dbReference type="PANTHER" id="PTHR30535:SF34">
    <property type="entry name" value="MOLYBDATE-BINDING PROTEIN MOLA"/>
    <property type="match status" value="1"/>
</dbReference>
<feature type="coiled-coil region" evidence="1">
    <location>
        <begin position="230"/>
        <end position="257"/>
    </location>
</feature>
<dbReference type="PATRIC" id="fig|301375.7.peg.174"/>
<dbReference type="Pfam" id="PF01497">
    <property type="entry name" value="Peripla_BP_2"/>
    <property type="match status" value="1"/>
</dbReference>
<evidence type="ECO:0000313" key="3">
    <source>
        <dbReference type="EMBL" id="KUK43600.1"/>
    </source>
</evidence>
<sequence length="435" mass="48694">MRFQSSISKAAFLLLLSFAICSGSAYGMEVPGDLDGDLIVSDDELEAAEKSHEVGDITSEDVETIIHIHDNYPRAIVDGTGTEVTLYKPPERVFAISTGLIAKTMFIFGDAEKIVGKGGNSLSGSDVTYTYNGKSYSYSTLYPIEAILYPNIRDVPYSGYGWPPSYETIANTDPDIIIVSTRSWSRDGGESCKQSIDMMRELGAPVVVLNEIGVYDQEETKVVYKEIEILGEVFEKRDKAQEIIDLLEEQVQFIRGRTEDIPEEEKRTFLYAGISTNCPGQGGVSYVTGADQLESILIEDIVNAKNAFRGNGRQVMSAEQILALDPDVILLPTAQGVHTPDELYSGDRFEALQELRAIRERRVCGLPYISYRTERLSFPVTLMVEAKAIYPERFEDIIVSEWVDEYHRNLYGVDEETVREIKKRLGLEWMDDAGF</sequence>
<proteinExistence type="predicted"/>
<comment type="caution">
    <text evidence="3">The sequence shown here is derived from an EMBL/GenBank/DDBJ whole genome shotgun (WGS) entry which is preliminary data.</text>
</comment>
<evidence type="ECO:0000256" key="1">
    <source>
        <dbReference type="SAM" id="Coils"/>
    </source>
</evidence>
<evidence type="ECO:0000259" key="2">
    <source>
        <dbReference type="PROSITE" id="PS50983"/>
    </source>
</evidence>
<dbReference type="PANTHER" id="PTHR30535">
    <property type="entry name" value="VITAMIN B12-BINDING PROTEIN"/>
    <property type="match status" value="1"/>
</dbReference>
<dbReference type="Proteomes" id="UP000057043">
    <property type="component" value="Unassembled WGS sequence"/>
</dbReference>
<evidence type="ECO:0000313" key="4">
    <source>
        <dbReference type="Proteomes" id="UP000057043"/>
    </source>
</evidence>
<dbReference type="PROSITE" id="PS50983">
    <property type="entry name" value="FE_B12_PBP"/>
    <property type="match status" value="1"/>
</dbReference>
<dbReference type="EMBL" id="LGFT01000061">
    <property type="protein sequence ID" value="KUK43600.1"/>
    <property type="molecule type" value="Genomic_DNA"/>
</dbReference>
<keyword evidence="1" id="KW-0175">Coiled coil</keyword>
<protein>
    <submittedName>
        <fullName evidence="3">Periplasmic binding protein</fullName>
    </submittedName>
</protein>